<dbReference type="PANTHER" id="PTHR32507:SF0">
    <property type="entry name" value="NA(+)_H(+) ANTIPORTER 2-RELATED"/>
    <property type="match status" value="1"/>
</dbReference>
<feature type="transmembrane region" description="Helical" evidence="9">
    <location>
        <begin position="14"/>
        <end position="33"/>
    </location>
</feature>
<dbReference type="RefSeq" id="WP_092722874.1">
    <property type="nucleotide sequence ID" value="NZ_FNGW01000002.1"/>
</dbReference>
<feature type="transmembrane region" description="Helical" evidence="9">
    <location>
        <begin position="225"/>
        <end position="243"/>
    </location>
</feature>
<dbReference type="GO" id="GO:1902600">
    <property type="term" value="P:proton transmembrane transport"/>
    <property type="evidence" value="ECO:0007669"/>
    <property type="project" value="InterPro"/>
</dbReference>
<feature type="transmembrane region" description="Helical" evidence="9">
    <location>
        <begin position="377"/>
        <end position="397"/>
    </location>
</feature>
<sequence length="412" mass="44254">MGEMNTSAISANELVLIMASVATIGVIGGWVAQKLKLPDVVIYLILGVAFGPTFLNLVNMEAFPTANEIILTFGSAFILYEGGREVKLKILNEVKVSVGLLASLGVFITAGIVGLTAHYVFNLSIGPSFLLGATIASTDPAALIPVFKTVPIKNKLKQTVISESAFNDAFGAILFTSILTGLTMTQRVGILATSLELVFMILIGLLVGIGVALIAVGISSDKKYGIFHGYAPIISITVVVFAYEISERFGGSGYMAVFIAGLVYGNKKRFGLWVPDEDYISGVHFRENLATIARMSIFIVLGTHLNLNSLVEYGIGAIIVVLVLMFIARPIVVLICTTFDKKANWSKNEKLFMMWVRETGVIPAALSGIIVSTKVEGYEIISSVVFMTIIITLLVQASTTNIVAKKLDVLEK</sequence>
<evidence type="ECO:0000256" key="1">
    <source>
        <dbReference type="ARBA" id="ARBA00004651"/>
    </source>
</evidence>
<dbReference type="PANTHER" id="PTHR32507">
    <property type="entry name" value="NA(+)/H(+) ANTIPORTER 1"/>
    <property type="match status" value="1"/>
</dbReference>
<evidence type="ECO:0000256" key="7">
    <source>
        <dbReference type="ARBA" id="ARBA00023065"/>
    </source>
</evidence>
<keyword evidence="2" id="KW-0813">Transport</keyword>
<dbReference type="STRING" id="1121325.SAMN04515677_10212"/>
<feature type="domain" description="Cation/H+ exchanger transmembrane" evidence="10">
    <location>
        <begin position="26"/>
        <end position="405"/>
    </location>
</feature>
<proteinExistence type="predicted"/>
<feature type="transmembrane region" description="Helical" evidence="9">
    <location>
        <begin position="313"/>
        <end position="339"/>
    </location>
</feature>
<feature type="transmembrane region" description="Helical" evidence="9">
    <location>
        <begin position="168"/>
        <end position="185"/>
    </location>
</feature>
<evidence type="ECO:0000256" key="4">
    <source>
        <dbReference type="ARBA" id="ARBA00022475"/>
    </source>
</evidence>
<evidence type="ECO:0000313" key="12">
    <source>
        <dbReference type="Proteomes" id="UP000199068"/>
    </source>
</evidence>
<feature type="transmembrane region" description="Helical" evidence="9">
    <location>
        <begin position="127"/>
        <end position="147"/>
    </location>
</feature>
<dbReference type="Pfam" id="PF00999">
    <property type="entry name" value="Na_H_Exchanger"/>
    <property type="match status" value="1"/>
</dbReference>
<keyword evidence="5 9" id="KW-0812">Transmembrane</keyword>
<dbReference type="InterPro" id="IPR038770">
    <property type="entry name" value="Na+/solute_symporter_sf"/>
</dbReference>
<evidence type="ECO:0000256" key="5">
    <source>
        <dbReference type="ARBA" id="ARBA00022692"/>
    </source>
</evidence>
<reference evidence="11 12" key="1">
    <citation type="submission" date="2016-10" db="EMBL/GenBank/DDBJ databases">
        <authorList>
            <person name="de Groot N.N."/>
        </authorList>
    </citation>
    <scope>NUCLEOTIDE SEQUENCE [LARGE SCALE GENOMIC DNA]</scope>
    <source>
        <strain evidence="11 12">DSM 797</strain>
    </source>
</reference>
<evidence type="ECO:0000313" key="11">
    <source>
        <dbReference type="EMBL" id="SDL44957.1"/>
    </source>
</evidence>
<keyword evidence="8 9" id="KW-0472">Membrane</keyword>
<name>A0A1G9K5A2_9FIRM</name>
<keyword evidence="4" id="KW-1003">Cell membrane</keyword>
<accession>A0A1G9K5A2</accession>
<feature type="transmembrane region" description="Helical" evidence="9">
    <location>
        <begin position="100"/>
        <end position="121"/>
    </location>
</feature>
<dbReference type="GO" id="GO:0005886">
    <property type="term" value="C:plasma membrane"/>
    <property type="evidence" value="ECO:0007669"/>
    <property type="project" value="UniProtKB-SubCell"/>
</dbReference>
<feature type="transmembrane region" description="Helical" evidence="9">
    <location>
        <begin position="351"/>
        <end position="371"/>
    </location>
</feature>
<keyword evidence="12" id="KW-1185">Reference proteome</keyword>
<gene>
    <name evidence="11" type="ORF">SAMN04515677_10212</name>
</gene>
<dbReference type="GO" id="GO:0015297">
    <property type="term" value="F:antiporter activity"/>
    <property type="evidence" value="ECO:0007669"/>
    <property type="project" value="UniProtKB-KW"/>
</dbReference>
<dbReference type="AlphaFoldDB" id="A0A1G9K5A2"/>
<dbReference type="InterPro" id="IPR006153">
    <property type="entry name" value="Cation/H_exchanger_TM"/>
</dbReference>
<feature type="transmembrane region" description="Helical" evidence="9">
    <location>
        <begin position="197"/>
        <end position="218"/>
    </location>
</feature>
<dbReference type="Gene3D" id="1.20.1530.20">
    <property type="match status" value="1"/>
</dbReference>
<organism evidence="11 12">
    <name type="scientific">Romboutsia lituseburensis DSM 797</name>
    <dbReference type="NCBI Taxonomy" id="1121325"/>
    <lineage>
        <taxon>Bacteria</taxon>
        <taxon>Bacillati</taxon>
        <taxon>Bacillota</taxon>
        <taxon>Clostridia</taxon>
        <taxon>Peptostreptococcales</taxon>
        <taxon>Peptostreptococcaceae</taxon>
        <taxon>Romboutsia</taxon>
    </lineage>
</organism>
<evidence type="ECO:0000256" key="3">
    <source>
        <dbReference type="ARBA" id="ARBA00022449"/>
    </source>
</evidence>
<comment type="subcellular location">
    <subcellularLocation>
        <location evidence="1">Cell membrane</location>
        <topology evidence="1">Multi-pass membrane protein</topology>
    </subcellularLocation>
</comment>
<evidence type="ECO:0000256" key="8">
    <source>
        <dbReference type="ARBA" id="ARBA00023136"/>
    </source>
</evidence>
<dbReference type="EMBL" id="FNGW01000002">
    <property type="protein sequence ID" value="SDL44957.1"/>
    <property type="molecule type" value="Genomic_DNA"/>
</dbReference>
<evidence type="ECO:0000256" key="6">
    <source>
        <dbReference type="ARBA" id="ARBA00022989"/>
    </source>
</evidence>
<keyword evidence="6 9" id="KW-1133">Transmembrane helix</keyword>
<evidence type="ECO:0000256" key="9">
    <source>
        <dbReference type="SAM" id="Phobius"/>
    </source>
</evidence>
<evidence type="ECO:0000259" key="10">
    <source>
        <dbReference type="Pfam" id="PF00999"/>
    </source>
</evidence>
<dbReference type="Proteomes" id="UP000199068">
    <property type="component" value="Unassembled WGS sequence"/>
</dbReference>
<keyword evidence="7" id="KW-0406">Ion transport</keyword>
<keyword evidence="3" id="KW-0050">Antiport</keyword>
<protein>
    <submittedName>
        <fullName evidence="11">Sodium/hydrogen exchanger family protein</fullName>
    </submittedName>
</protein>
<feature type="transmembrane region" description="Helical" evidence="9">
    <location>
        <begin position="40"/>
        <end position="57"/>
    </location>
</feature>
<evidence type="ECO:0000256" key="2">
    <source>
        <dbReference type="ARBA" id="ARBA00022448"/>
    </source>
</evidence>